<gene>
    <name evidence="1" type="ORF">BDN72DRAFT_782419</name>
</gene>
<evidence type="ECO:0000313" key="2">
    <source>
        <dbReference type="Proteomes" id="UP000308600"/>
    </source>
</evidence>
<proteinExistence type="predicted"/>
<dbReference type="EMBL" id="ML209575">
    <property type="protein sequence ID" value="TFK58174.1"/>
    <property type="molecule type" value="Genomic_DNA"/>
</dbReference>
<organism evidence="1 2">
    <name type="scientific">Pluteus cervinus</name>
    <dbReference type="NCBI Taxonomy" id="181527"/>
    <lineage>
        <taxon>Eukaryota</taxon>
        <taxon>Fungi</taxon>
        <taxon>Dikarya</taxon>
        <taxon>Basidiomycota</taxon>
        <taxon>Agaricomycotina</taxon>
        <taxon>Agaricomycetes</taxon>
        <taxon>Agaricomycetidae</taxon>
        <taxon>Agaricales</taxon>
        <taxon>Pluteineae</taxon>
        <taxon>Pluteaceae</taxon>
        <taxon>Pluteus</taxon>
    </lineage>
</organism>
<accession>A0ACD2ZYL8</accession>
<keyword evidence="2" id="KW-1185">Reference proteome</keyword>
<name>A0ACD2ZYL8_9AGAR</name>
<protein>
    <submittedName>
        <fullName evidence="1">Uncharacterized protein</fullName>
    </submittedName>
</protein>
<evidence type="ECO:0000313" key="1">
    <source>
        <dbReference type="EMBL" id="TFK58174.1"/>
    </source>
</evidence>
<reference evidence="1 2" key="1">
    <citation type="journal article" date="2019" name="Nat. Ecol. Evol.">
        <title>Megaphylogeny resolves global patterns of mushroom evolution.</title>
        <authorList>
            <person name="Varga T."/>
            <person name="Krizsan K."/>
            <person name="Foldi C."/>
            <person name="Dima B."/>
            <person name="Sanchez-Garcia M."/>
            <person name="Sanchez-Ramirez S."/>
            <person name="Szollosi G.J."/>
            <person name="Szarkandi J.G."/>
            <person name="Papp V."/>
            <person name="Albert L."/>
            <person name="Andreopoulos W."/>
            <person name="Angelini C."/>
            <person name="Antonin V."/>
            <person name="Barry K.W."/>
            <person name="Bougher N.L."/>
            <person name="Buchanan P."/>
            <person name="Buyck B."/>
            <person name="Bense V."/>
            <person name="Catcheside P."/>
            <person name="Chovatia M."/>
            <person name="Cooper J."/>
            <person name="Damon W."/>
            <person name="Desjardin D."/>
            <person name="Finy P."/>
            <person name="Geml J."/>
            <person name="Haridas S."/>
            <person name="Hughes K."/>
            <person name="Justo A."/>
            <person name="Karasinski D."/>
            <person name="Kautmanova I."/>
            <person name="Kiss B."/>
            <person name="Kocsube S."/>
            <person name="Kotiranta H."/>
            <person name="LaButti K.M."/>
            <person name="Lechner B.E."/>
            <person name="Liimatainen K."/>
            <person name="Lipzen A."/>
            <person name="Lukacs Z."/>
            <person name="Mihaltcheva S."/>
            <person name="Morgado L.N."/>
            <person name="Niskanen T."/>
            <person name="Noordeloos M.E."/>
            <person name="Ohm R.A."/>
            <person name="Ortiz-Santana B."/>
            <person name="Ovrebo C."/>
            <person name="Racz N."/>
            <person name="Riley R."/>
            <person name="Savchenko A."/>
            <person name="Shiryaev A."/>
            <person name="Soop K."/>
            <person name="Spirin V."/>
            <person name="Szebenyi C."/>
            <person name="Tomsovsky M."/>
            <person name="Tulloss R.E."/>
            <person name="Uehling J."/>
            <person name="Grigoriev I.V."/>
            <person name="Vagvolgyi C."/>
            <person name="Papp T."/>
            <person name="Martin F.M."/>
            <person name="Miettinen O."/>
            <person name="Hibbett D.S."/>
            <person name="Nagy L.G."/>
        </authorList>
    </citation>
    <scope>NUCLEOTIDE SEQUENCE [LARGE SCALE GENOMIC DNA]</scope>
    <source>
        <strain evidence="1 2">NL-1719</strain>
    </source>
</reference>
<sequence length="158" mass="18104">MAHWQTLKNATEYFSRADTNISHVIRTIDRIDDNFTNAAADTKLNLAIRSAILCGKKTLNRYYSRTDMSVTYRIATILNPSFKLAYFKDRKWPTVWIDEAIRVLREEYESHYAASNLSDELESGRQREDPKGKGKGVRGVLNVLISPAHPLVETSKRV</sequence>
<dbReference type="Proteomes" id="UP000308600">
    <property type="component" value="Unassembled WGS sequence"/>
</dbReference>